<proteinExistence type="predicted"/>
<evidence type="ECO:0000313" key="3">
    <source>
        <dbReference type="EMBL" id="TVY71538.1"/>
    </source>
</evidence>
<feature type="compositionally biased region" description="Low complexity" evidence="2">
    <location>
        <begin position="362"/>
        <end position="395"/>
    </location>
</feature>
<dbReference type="PANTHER" id="PTHR35392">
    <property type="entry name" value="ZN(II)2CYS6 TRANSCRIPTION FACTOR (EUROFUNG)-RELATED-RELATED"/>
    <property type="match status" value="1"/>
</dbReference>
<dbReference type="InterPro" id="IPR001138">
    <property type="entry name" value="Zn2Cys6_DnaBD"/>
</dbReference>
<dbReference type="AlphaFoldDB" id="A0A8T9C6H4"/>
<dbReference type="GO" id="GO:0008270">
    <property type="term" value="F:zinc ion binding"/>
    <property type="evidence" value="ECO:0007669"/>
    <property type="project" value="InterPro"/>
</dbReference>
<dbReference type="Proteomes" id="UP000469558">
    <property type="component" value="Unassembled WGS sequence"/>
</dbReference>
<dbReference type="CDD" id="cd00067">
    <property type="entry name" value="GAL4"/>
    <property type="match status" value="1"/>
</dbReference>
<gene>
    <name evidence="3" type="ORF">LSUE1_G006562</name>
</gene>
<dbReference type="PANTHER" id="PTHR35392:SF5">
    <property type="entry name" value="ZN(2)-C6 FUNGAL-TYPE DOMAIN-CONTAINING PROTEIN"/>
    <property type="match status" value="1"/>
</dbReference>
<organism evidence="3 4">
    <name type="scientific">Lachnellula suecica</name>
    <dbReference type="NCBI Taxonomy" id="602035"/>
    <lineage>
        <taxon>Eukaryota</taxon>
        <taxon>Fungi</taxon>
        <taxon>Dikarya</taxon>
        <taxon>Ascomycota</taxon>
        <taxon>Pezizomycotina</taxon>
        <taxon>Leotiomycetes</taxon>
        <taxon>Helotiales</taxon>
        <taxon>Lachnaceae</taxon>
        <taxon>Lachnellula</taxon>
    </lineage>
</organism>
<feature type="region of interest" description="Disordered" evidence="2">
    <location>
        <begin position="280"/>
        <end position="301"/>
    </location>
</feature>
<evidence type="ECO:0000256" key="1">
    <source>
        <dbReference type="ARBA" id="ARBA00023242"/>
    </source>
</evidence>
<sequence length="877" mass="98216">MMLETTIAHGRMGTGSSWPSESNPRRTRRRRESKGVYHRGSPPRSVNAGVGRAWKVENLPVRTGQGNLEFYGNGTGVNANTNLGNGTGYGYSPPLIHQSHHNHEPWQQPAALVSYTLGAHSPPAASYYAGNTVPPPPRNNFYLQTSDNNTNNEAWNNNGPADMPMLDIPVPYGNYGNYEDLGLASPTPTTAGTTSSEGYVFPDVMGASANAGQMFDLDLDLSDEYFQIGQPLDSSFGVPGSNSPQLYEEGYIFENDGLHMPVDMGFGNVYGNQWSATSFTPPKQPSASPVESSMMSSLPWPPEQLQESEFQADANATFESTPYTMHKAKEEYLETGPSSQGSVGTEAVTPLGDSDTESWVVTSTTYTPSHSSPGSQASPRSHVSSPQHHSHVFSSIPGIAKSKSAKGRQRGLTQLEKKQAREVRDAKACWACHISKTKCSPCSPGSPCEQCARLVGKRRFCKFTCFNDPLESLYIFLVPGIDPPCMRRSRKTLTRLEYLNGHLNRTDVEAFVTRNAEGWGTKKMVVKMEWGYRRPMDVLVVPLKVRKNAPELGWQNTSEKLMDAEGKERLVRRQSPPIGVPFSAMDDMQDQYARYIQDIVQSDIRHYIPAAYFPEDSKLMTRLLGVVSDFYEVGLEADEECDLLRRALEMHVSTSIVERTLNLDAESINRVQNELQQRYPKETTSKCAQKQIKFALLLGQQRRINRVLKDWGSLMWTIHNTASNDKKWAISFCVFLILTLTTDKIFGQTWYFCETGIKFRGAEPKSEYAKCIHYLQMTEKELFERCKEIFHWKFKTRKGGKEACNPIRDGMEAFRGRAVPPGIRNLTVGLQSVVREYVDEIRSHCSVKPQYRTGMGASPYMDLGRLTCIFLDDFLDH</sequence>
<dbReference type="EMBL" id="QGMK01001191">
    <property type="protein sequence ID" value="TVY71538.1"/>
    <property type="molecule type" value="Genomic_DNA"/>
</dbReference>
<name>A0A8T9C6H4_9HELO</name>
<evidence type="ECO:0000256" key="2">
    <source>
        <dbReference type="SAM" id="MobiDB-lite"/>
    </source>
</evidence>
<feature type="compositionally biased region" description="Low complexity" evidence="2">
    <location>
        <begin position="285"/>
        <end position="297"/>
    </location>
</feature>
<protein>
    <submittedName>
        <fullName evidence="3">Uncharacterized protein</fullName>
    </submittedName>
</protein>
<dbReference type="InterPro" id="IPR052973">
    <property type="entry name" value="Fungal_sec-metab_reg_TF"/>
</dbReference>
<keyword evidence="1" id="KW-0539">Nucleus</keyword>
<dbReference type="GO" id="GO:0000981">
    <property type="term" value="F:DNA-binding transcription factor activity, RNA polymerase II-specific"/>
    <property type="evidence" value="ECO:0007669"/>
    <property type="project" value="InterPro"/>
</dbReference>
<reference evidence="3 4" key="1">
    <citation type="submission" date="2018-05" db="EMBL/GenBank/DDBJ databases">
        <title>Genome sequencing and assembly of the regulated plant pathogen Lachnellula willkommii and related sister species for the development of diagnostic species identification markers.</title>
        <authorList>
            <person name="Giroux E."/>
            <person name="Bilodeau G."/>
        </authorList>
    </citation>
    <scope>NUCLEOTIDE SEQUENCE [LARGE SCALE GENOMIC DNA]</scope>
    <source>
        <strain evidence="3 4">CBS 268.59</strain>
    </source>
</reference>
<dbReference type="OrthoDB" id="4226666at2759"/>
<comment type="caution">
    <text evidence="3">The sequence shown here is derived from an EMBL/GenBank/DDBJ whole genome shotgun (WGS) entry which is preliminary data.</text>
</comment>
<evidence type="ECO:0000313" key="4">
    <source>
        <dbReference type="Proteomes" id="UP000469558"/>
    </source>
</evidence>
<accession>A0A8T9C6H4</accession>
<keyword evidence="4" id="KW-1185">Reference proteome</keyword>
<feature type="region of interest" description="Disordered" evidence="2">
    <location>
        <begin position="332"/>
        <end position="418"/>
    </location>
</feature>
<feature type="region of interest" description="Disordered" evidence="2">
    <location>
        <begin position="1"/>
        <end position="45"/>
    </location>
</feature>